<evidence type="ECO:0000313" key="2">
    <source>
        <dbReference type="Proteomes" id="UP000295735"/>
    </source>
</evidence>
<accession>A0ABQ6R6J1</accession>
<dbReference type="Proteomes" id="UP000295735">
    <property type="component" value="Unassembled WGS sequence"/>
</dbReference>
<organism evidence="1 2">
    <name type="scientific">Macrococcus equipercicus</name>
    <dbReference type="NCBI Taxonomy" id="69967"/>
    <lineage>
        <taxon>Bacteria</taxon>
        <taxon>Bacillati</taxon>
        <taxon>Bacillota</taxon>
        <taxon>Bacilli</taxon>
        <taxon>Bacillales</taxon>
        <taxon>Staphylococcaceae</taxon>
        <taxon>Macrococcus</taxon>
    </lineage>
</organism>
<proteinExistence type="predicted"/>
<name>A0ABQ6R6J1_9STAP</name>
<dbReference type="EMBL" id="SCWC02000010">
    <property type="protein sequence ID" value="KAA1036922.1"/>
    <property type="molecule type" value="Genomic_DNA"/>
</dbReference>
<keyword evidence="2" id="KW-1185">Reference proteome</keyword>
<protein>
    <submittedName>
        <fullName evidence="1">DUF3784 domain-containing protein</fullName>
    </submittedName>
</protein>
<reference evidence="1 2" key="1">
    <citation type="submission" date="2019-09" db="EMBL/GenBank/DDBJ databases">
        <authorList>
            <person name="Mazhar S."/>
            <person name="Altermann E."/>
            <person name="Hill C."/>
            <person name="Mcauliffe O."/>
        </authorList>
    </citation>
    <scope>NUCLEOTIDE SEQUENCE [LARGE SCALE GENOMIC DNA]</scope>
    <source>
        <strain evidence="1 2">ATCC 51831</strain>
    </source>
</reference>
<sequence>MPLILIIIILLFLIPLAVMFSMEKGAMLIAGYNTMSKDQQSQYDEKKLWASLRRHGKINPTGMMKESLRHIDTAMAIHICTSIKIRNCLRCRIMIKS</sequence>
<gene>
    <name evidence="1" type="ORF">ERX35_010350</name>
</gene>
<evidence type="ECO:0000313" key="1">
    <source>
        <dbReference type="EMBL" id="KAA1036922.1"/>
    </source>
</evidence>
<dbReference type="Pfam" id="PF12650">
    <property type="entry name" value="DUF3784"/>
    <property type="match status" value="1"/>
</dbReference>
<dbReference type="InterPro" id="IPR017259">
    <property type="entry name" value="UCP037672"/>
</dbReference>
<comment type="caution">
    <text evidence="1">The sequence shown here is derived from an EMBL/GenBank/DDBJ whole genome shotgun (WGS) entry which is preliminary data.</text>
</comment>